<evidence type="ECO:0000256" key="1">
    <source>
        <dbReference type="ARBA" id="ARBA00009500"/>
    </source>
</evidence>
<evidence type="ECO:0000313" key="3">
    <source>
        <dbReference type="EMBL" id="CAJ0589427.1"/>
    </source>
</evidence>
<reference evidence="3" key="1">
    <citation type="submission" date="2023-07" db="EMBL/GenBank/DDBJ databases">
        <authorList>
            <consortium name="CYATHOMIX"/>
        </authorList>
    </citation>
    <scope>NUCLEOTIDE SEQUENCE</scope>
    <source>
        <strain evidence="3">N/A</strain>
    </source>
</reference>
<protein>
    <recommendedName>
        <fullName evidence="2">Serpin domain-containing protein</fullName>
    </recommendedName>
</protein>
<proteinExistence type="inferred from homology"/>
<keyword evidence="4" id="KW-1185">Reference proteome</keyword>
<dbReference type="EMBL" id="CATQJL010000001">
    <property type="protein sequence ID" value="CAJ0589427.1"/>
    <property type="molecule type" value="Genomic_DNA"/>
</dbReference>
<dbReference type="SUPFAM" id="SSF56574">
    <property type="entry name" value="Serpins"/>
    <property type="match status" value="1"/>
</dbReference>
<dbReference type="InterPro" id="IPR042178">
    <property type="entry name" value="Serpin_sf_1"/>
</dbReference>
<dbReference type="InterPro" id="IPR036186">
    <property type="entry name" value="Serpin_sf"/>
</dbReference>
<feature type="domain" description="Serpin" evidence="2">
    <location>
        <begin position="1"/>
        <end position="101"/>
    </location>
</feature>
<dbReference type="GO" id="GO:0004867">
    <property type="term" value="F:serine-type endopeptidase inhibitor activity"/>
    <property type="evidence" value="ECO:0007669"/>
    <property type="project" value="InterPro"/>
</dbReference>
<dbReference type="Proteomes" id="UP001176961">
    <property type="component" value="Unassembled WGS sequence"/>
</dbReference>
<dbReference type="Gene3D" id="3.30.497.10">
    <property type="entry name" value="Antithrombin, subunit I, domain 2"/>
    <property type="match status" value="1"/>
</dbReference>
<comment type="similarity">
    <text evidence="1">Belongs to the serpin family.</text>
</comment>
<dbReference type="InterPro" id="IPR023795">
    <property type="entry name" value="Serpin_CS"/>
</dbReference>
<dbReference type="PANTHER" id="PTHR11461">
    <property type="entry name" value="SERINE PROTEASE INHIBITOR, SERPIN"/>
    <property type="match status" value="1"/>
</dbReference>
<dbReference type="Pfam" id="PF00079">
    <property type="entry name" value="Serpin"/>
    <property type="match status" value="1"/>
</dbReference>
<dbReference type="GO" id="GO:0005615">
    <property type="term" value="C:extracellular space"/>
    <property type="evidence" value="ECO:0007669"/>
    <property type="project" value="InterPro"/>
</dbReference>
<name>A0AA36DNU3_CYLNA</name>
<evidence type="ECO:0000259" key="2">
    <source>
        <dbReference type="Pfam" id="PF00079"/>
    </source>
</evidence>
<dbReference type="AlphaFoldDB" id="A0AA36DNU3"/>
<organism evidence="3 4">
    <name type="scientific">Cylicocyclus nassatus</name>
    <name type="common">Nematode worm</name>
    <dbReference type="NCBI Taxonomy" id="53992"/>
    <lineage>
        <taxon>Eukaryota</taxon>
        <taxon>Metazoa</taxon>
        <taxon>Ecdysozoa</taxon>
        <taxon>Nematoda</taxon>
        <taxon>Chromadorea</taxon>
        <taxon>Rhabditida</taxon>
        <taxon>Rhabditina</taxon>
        <taxon>Rhabditomorpha</taxon>
        <taxon>Strongyloidea</taxon>
        <taxon>Strongylidae</taxon>
        <taxon>Cylicocyclus</taxon>
    </lineage>
</organism>
<sequence length="101" mass="10964">MKIETDFKLKEALLAMGVTEMFSKKADLTGITSAPPLRVSDAAHKAIIEVDEEGTTAAAATAFKIVPESAVADESIKFIANHPFIFILTKNKHPLFMGQFV</sequence>
<dbReference type="PANTHER" id="PTHR11461:SF211">
    <property type="entry name" value="GH10112P-RELATED"/>
    <property type="match status" value="1"/>
</dbReference>
<dbReference type="PROSITE" id="PS00284">
    <property type="entry name" value="SERPIN"/>
    <property type="match status" value="1"/>
</dbReference>
<gene>
    <name evidence="3" type="ORF">CYNAS_LOCUS1410</name>
</gene>
<comment type="caution">
    <text evidence="3">The sequence shown here is derived from an EMBL/GenBank/DDBJ whole genome shotgun (WGS) entry which is preliminary data.</text>
</comment>
<dbReference type="InterPro" id="IPR000215">
    <property type="entry name" value="Serpin_fam"/>
</dbReference>
<evidence type="ECO:0000313" key="4">
    <source>
        <dbReference type="Proteomes" id="UP001176961"/>
    </source>
</evidence>
<dbReference type="InterPro" id="IPR023796">
    <property type="entry name" value="Serpin_dom"/>
</dbReference>
<accession>A0AA36DNU3</accession>